<dbReference type="InterPro" id="IPR015854">
    <property type="entry name" value="ABC_transpr_LolD-like"/>
</dbReference>
<sequence length="224" mass="24314">MSGQGARLELRDLYYGFAQDEPLVTLDSLDLTPGQVVVLTGPSGSGKTTLLYLLSGLLVPVGGRVSWDGTDLAILREGARDQWRRQNAGFVFQDFHLIPQLSPLENVLIPAGFSAFSTRALRTRAQMLLTRFGVPARRRAALLSRGEQQRVALARALLGDPRVIFADEPTASLDAASGQVVAQALRDLAHREGRTVIIASHDPTVIEIADLGLRLSRGRRVEPA</sequence>
<evidence type="ECO:0000256" key="2">
    <source>
        <dbReference type="ARBA" id="ARBA00022741"/>
    </source>
</evidence>
<dbReference type="GO" id="GO:0005886">
    <property type="term" value="C:plasma membrane"/>
    <property type="evidence" value="ECO:0007669"/>
    <property type="project" value="TreeGrafter"/>
</dbReference>
<keyword evidence="6" id="KW-1185">Reference proteome</keyword>
<comment type="caution">
    <text evidence="5">The sequence shown here is derived from an EMBL/GenBank/DDBJ whole genome shotgun (WGS) entry which is preliminary data.</text>
</comment>
<evidence type="ECO:0000313" key="5">
    <source>
        <dbReference type="EMBL" id="TWI36725.1"/>
    </source>
</evidence>
<dbReference type="EMBL" id="VLKU01000002">
    <property type="protein sequence ID" value="TWI36725.1"/>
    <property type="molecule type" value="Genomic_DNA"/>
</dbReference>
<dbReference type="Pfam" id="PF00005">
    <property type="entry name" value="ABC_tran"/>
    <property type="match status" value="1"/>
</dbReference>
<dbReference type="InterPro" id="IPR003439">
    <property type="entry name" value="ABC_transporter-like_ATP-bd"/>
</dbReference>
<dbReference type="PANTHER" id="PTHR24220:SF689">
    <property type="entry name" value="LIPOPROTEIN-RELEASING SYSTEM ATP-BINDING PROTEIN LOLD"/>
    <property type="match status" value="1"/>
</dbReference>
<protein>
    <submittedName>
        <fullName evidence="5">Putative ABC transport system ATP-binding protein</fullName>
    </submittedName>
</protein>
<evidence type="ECO:0000256" key="3">
    <source>
        <dbReference type="ARBA" id="ARBA00022840"/>
    </source>
</evidence>
<dbReference type="InterPro" id="IPR003593">
    <property type="entry name" value="AAA+_ATPase"/>
</dbReference>
<dbReference type="PANTHER" id="PTHR24220">
    <property type="entry name" value="IMPORT ATP-BINDING PROTEIN"/>
    <property type="match status" value="1"/>
</dbReference>
<proteinExistence type="inferred from homology"/>
<dbReference type="Gene3D" id="3.40.50.300">
    <property type="entry name" value="P-loop containing nucleotide triphosphate hydrolases"/>
    <property type="match status" value="1"/>
</dbReference>
<dbReference type="AlphaFoldDB" id="A0A562NX38"/>
<keyword evidence="2" id="KW-0547">Nucleotide-binding</keyword>
<keyword evidence="3 5" id="KW-0067">ATP-binding</keyword>
<dbReference type="InterPro" id="IPR027417">
    <property type="entry name" value="P-loop_NTPase"/>
</dbReference>
<dbReference type="RefSeq" id="WP_145396158.1">
    <property type="nucleotide sequence ID" value="NZ_VLKU01000002.1"/>
</dbReference>
<organism evidence="5 6">
    <name type="scientific">Paracoccus sulfuroxidans</name>
    <dbReference type="NCBI Taxonomy" id="384678"/>
    <lineage>
        <taxon>Bacteria</taxon>
        <taxon>Pseudomonadati</taxon>
        <taxon>Pseudomonadota</taxon>
        <taxon>Alphaproteobacteria</taxon>
        <taxon>Rhodobacterales</taxon>
        <taxon>Paracoccaceae</taxon>
        <taxon>Paracoccus</taxon>
    </lineage>
</organism>
<dbReference type="GO" id="GO:0016887">
    <property type="term" value="F:ATP hydrolysis activity"/>
    <property type="evidence" value="ECO:0007669"/>
    <property type="project" value="InterPro"/>
</dbReference>
<name>A0A562NX38_9RHOB</name>
<reference evidence="5 6" key="1">
    <citation type="journal article" date="2015" name="Stand. Genomic Sci.">
        <title>Genomic Encyclopedia of Bacterial and Archaeal Type Strains, Phase III: the genomes of soil and plant-associated and newly described type strains.</title>
        <authorList>
            <person name="Whitman W.B."/>
            <person name="Woyke T."/>
            <person name="Klenk H.P."/>
            <person name="Zhou Y."/>
            <person name="Lilburn T.G."/>
            <person name="Beck B.J."/>
            <person name="De Vos P."/>
            <person name="Vandamme P."/>
            <person name="Eisen J.A."/>
            <person name="Garrity G."/>
            <person name="Hugenholtz P."/>
            <person name="Kyrpides N.C."/>
        </authorList>
    </citation>
    <scope>NUCLEOTIDE SEQUENCE [LARGE SCALE GENOMIC DNA]</scope>
    <source>
        <strain evidence="5 6">CGMCC 1.5364</strain>
    </source>
</reference>
<evidence type="ECO:0000256" key="1">
    <source>
        <dbReference type="ARBA" id="ARBA00005417"/>
    </source>
</evidence>
<comment type="similarity">
    <text evidence="1">Belongs to the ABC transporter superfamily.</text>
</comment>
<dbReference type="Proteomes" id="UP000316225">
    <property type="component" value="Unassembled WGS sequence"/>
</dbReference>
<dbReference type="SMART" id="SM00382">
    <property type="entry name" value="AAA"/>
    <property type="match status" value="1"/>
</dbReference>
<dbReference type="SUPFAM" id="SSF52540">
    <property type="entry name" value="P-loop containing nucleoside triphosphate hydrolases"/>
    <property type="match status" value="1"/>
</dbReference>
<dbReference type="OrthoDB" id="9787227at2"/>
<evidence type="ECO:0000313" key="6">
    <source>
        <dbReference type="Proteomes" id="UP000316225"/>
    </source>
</evidence>
<gene>
    <name evidence="5" type="ORF">IQ24_00507</name>
</gene>
<dbReference type="GO" id="GO:0022857">
    <property type="term" value="F:transmembrane transporter activity"/>
    <property type="evidence" value="ECO:0007669"/>
    <property type="project" value="TreeGrafter"/>
</dbReference>
<accession>A0A562NX38</accession>
<evidence type="ECO:0000259" key="4">
    <source>
        <dbReference type="PROSITE" id="PS50893"/>
    </source>
</evidence>
<feature type="domain" description="ABC transporter" evidence="4">
    <location>
        <begin position="8"/>
        <end position="224"/>
    </location>
</feature>
<dbReference type="PROSITE" id="PS50893">
    <property type="entry name" value="ABC_TRANSPORTER_2"/>
    <property type="match status" value="1"/>
</dbReference>
<dbReference type="GO" id="GO:0005524">
    <property type="term" value="F:ATP binding"/>
    <property type="evidence" value="ECO:0007669"/>
    <property type="project" value="UniProtKB-KW"/>
</dbReference>